<dbReference type="InterPro" id="IPR036388">
    <property type="entry name" value="WH-like_DNA-bd_sf"/>
</dbReference>
<sequence>MTSGVPAADERGWADLADLVLALGQRVGARGHPGLTGPERAILRHLAHRAPATPSRIAAATGLQRANVSAALGRLQARGFIRRQADPADGRGVTVRLTGPGRAAHQLVRRECAGLLAAAAADDATGLDAALGLLGRLRDGL</sequence>
<name>A0A7W7GVM9_9ACTN</name>
<organism evidence="2 3">
    <name type="scientific">Actinoplanes octamycinicus</name>
    <dbReference type="NCBI Taxonomy" id="135948"/>
    <lineage>
        <taxon>Bacteria</taxon>
        <taxon>Bacillati</taxon>
        <taxon>Actinomycetota</taxon>
        <taxon>Actinomycetes</taxon>
        <taxon>Micromonosporales</taxon>
        <taxon>Micromonosporaceae</taxon>
        <taxon>Actinoplanes</taxon>
    </lineage>
</organism>
<evidence type="ECO:0000313" key="3">
    <source>
        <dbReference type="Proteomes" id="UP000546162"/>
    </source>
</evidence>
<accession>A0A7W7GVM9</accession>
<dbReference type="RefSeq" id="WP_185039736.1">
    <property type="nucleotide sequence ID" value="NZ_BAABFG010000005.1"/>
</dbReference>
<dbReference type="InterPro" id="IPR011991">
    <property type="entry name" value="ArsR-like_HTH"/>
</dbReference>
<reference evidence="2 3" key="1">
    <citation type="submission" date="2020-08" db="EMBL/GenBank/DDBJ databases">
        <title>Sequencing the genomes of 1000 actinobacteria strains.</title>
        <authorList>
            <person name="Klenk H.-P."/>
        </authorList>
    </citation>
    <scope>NUCLEOTIDE SEQUENCE [LARGE SCALE GENOMIC DNA]</scope>
    <source>
        <strain evidence="2 3">DSM 45809</strain>
    </source>
</reference>
<dbReference type="PANTHER" id="PTHR33164">
    <property type="entry name" value="TRANSCRIPTIONAL REGULATOR, MARR FAMILY"/>
    <property type="match status" value="1"/>
</dbReference>
<evidence type="ECO:0000259" key="1">
    <source>
        <dbReference type="PROSITE" id="PS50995"/>
    </source>
</evidence>
<protein>
    <submittedName>
        <fullName evidence="2">DNA-binding MarR family transcriptional regulator</fullName>
    </submittedName>
</protein>
<dbReference type="Pfam" id="PF12802">
    <property type="entry name" value="MarR_2"/>
    <property type="match status" value="1"/>
</dbReference>
<dbReference type="InterPro" id="IPR039422">
    <property type="entry name" value="MarR/SlyA-like"/>
</dbReference>
<dbReference type="CDD" id="cd00090">
    <property type="entry name" value="HTH_ARSR"/>
    <property type="match status" value="1"/>
</dbReference>
<comment type="caution">
    <text evidence="2">The sequence shown here is derived from an EMBL/GenBank/DDBJ whole genome shotgun (WGS) entry which is preliminary data.</text>
</comment>
<dbReference type="PROSITE" id="PS50995">
    <property type="entry name" value="HTH_MARR_2"/>
    <property type="match status" value="1"/>
</dbReference>
<keyword evidence="2" id="KW-0238">DNA-binding</keyword>
<gene>
    <name evidence="2" type="ORF">BJY16_002619</name>
</gene>
<proteinExistence type="predicted"/>
<keyword evidence="3" id="KW-1185">Reference proteome</keyword>
<dbReference type="SUPFAM" id="SSF46785">
    <property type="entry name" value="Winged helix' DNA-binding domain"/>
    <property type="match status" value="1"/>
</dbReference>
<evidence type="ECO:0000313" key="2">
    <source>
        <dbReference type="EMBL" id="MBB4739160.1"/>
    </source>
</evidence>
<dbReference type="Gene3D" id="1.10.10.10">
    <property type="entry name" value="Winged helix-like DNA-binding domain superfamily/Winged helix DNA-binding domain"/>
    <property type="match status" value="1"/>
</dbReference>
<dbReference type="InterPro" id="IPR000835">
    <property type="entry name" value="HTH_MarR-typ"/>
</dbReference>
<dbReference type="SMART" id="SM00347">
    <property type="entry name" value="HTH_MARR"/>
    <property type="match status" value="1"/>
</dbReference>
<dbReference type="Proteomes" id="UP000546162">
    <property type="component" value="Unassembled WGS sequence"/>
</dbReference>
<dbReference type="GO" id="GO:0003677">
    <property type="term" value="F:DNA binding"/>
    <property type="evidence" value="ECO:0007669"/>
    <property type="project" value="UniProtKB-KW"/>
</dbReference>
<dbReference type="PRINTS" id="PR00598">
    <property type="entry name" value="HTHMARR"/>
</dbReference>
<dbReference type="GO" id="GO:0003700">
    <property type="term" value="F:DNA-binding transcription factor activity"/>
    <property type="evidence" value="ECO:0007669"/>
    <property type="project" value="InterPro"/>
</dbReference>
<dbReference type="PANTHER" id="PTHR33164:SF43">
    <property type="entry name" value="HTH-TYPE TRANSCRIPTIONAL REPRESSOR YETL"/>
    <property type="match status" value="1"/>
</dbReference>
<dbReference type="GO" id="GO:0006950">
    <property type="term" value="P:response to stress"/>
    <property type="evidence" value="ECO:0007669"/>
    <property type="project" value="TreeGrafter"/>
</dbReference>
<dbReference type="AlphaFoldDB" id="A0A7W7GVM9"/>
<dbReference type="EMBL" id="JACHNB010000001">
    <property type="protein sequence ID" value="MBB4739160.1"/>
    <property type="molecule type" value="Genomic_DNA"/>
</dbReference>
<feature type="domain" description="HTH marR-type" evidence="1">
    <location>
        <begin position="1"/>
        <end position="139"/>
    </location>
</feature>
<dbReference type="InterPro" id="IPR036390">
    <property type="entry name" value="WH_DNA-bd_sf"/>
</dbReference>